<dbReference type="AlphaFoldDB" id="A0A3M6UP31"/>
<evidence type="ECO:0000313" key="8">
    <source>
        <dbReference type="Proteomes" id="UP000275408"/>
    </source>
</evidence>
<dbReference type="SUPFAM" id="SSF51735">
    <property type="entry name" value="NAD(P)-binding Rossmann-fold domains"/>
    <property type="match status" value="1"/>
</dbReference>
<reference evidence="7 8" key="1">
    <citation type="journal article" date="2018" name="Sci. Rep.">
        <title>Comparative analysis of the Pocillopora damicornis genome highlights role of immune system in coral evolution.</title>
        <authorList>
            <person name="Cunning R."/>
            <person name="Bay R.A."/>
            <person name="Gillette P."/>
            <person name="Baker A.C."/>
            <person name="Traylor-Knowles N."/>
        </authorList>
    </citation>
    <scope>NUCLEOTIDE SEQUENCE [LARGE SCALE GENOMIC DNA]</scope>
    <source>
        <strain evidence="7">RSMAS</strain>
        <tissue evidence="7">Whole animal</tissue>
    </source>
</reference>
<dbReference type="EMBL" id="RCHS01001065">
    <property type="protein sequence ID" value="RMX55392.1"/>
    <property type="molecule type" value="Genomic_DNA"/>
</dbReference>
<dbReference type="GO" id="GO:0005739">
    <property type="term" value="C:mitochondrion"/>
    <property type="evidence" value="ECO:0007669"/>
    <property type="project" value="UniProtKB-SubCell"/>
</dbReference>
<comment type="similarity">
    <text evidence="2">Belongs to the zinc-containing alcohol dehydrogenase family. Quinone oxidoreductase subfamily.</text>
</comment>
<dbReference type="InterPro" id="IPR020843">
    <property type="entry name" value="ER"/>
</dbReference>
<name>A0A3M6UP31_POCDA</name>
<dbReference type="Gene3D" id="3.40.50.720">
    <property type="entry name" value="NAD(P)-binding Rossmann-like Domain"/>
    <property type="match status" value="2"/>
</dbReference>
<evidence type="ECO:0000256" key="2">
    <source>
        <dbReference type="ARBA" id="ARBA00010371"/>
    </source>
</evidence>
<dbReference type="STRING" id="46731.A0A3M6UP31"/>
<keyword evidence="4" id="KW-0560">Oxidoreductase</keyword>
<protein>
    <recommendedName>
        <fullName evidence="6">Enoyl reductase (ER) domain-containing protein</fullName>
    </recommendedName>
</protein>
<evidence type="ECO:0000259" key="6">
    <source>
        <dbReference type="SMART" id="SM00829"/>
    </source>
</evidence>
<dbReference type="Proteomes" id="UP000275408">
    <property type="component" value="Unassembled WGS sequence"/>
</dbReference>
<evidence type="ECO:0000256" key="5">
    <source>
        <dbReference type="ARBA" id="ARBA00023128"/>
    </source>
</evidence>
<dbReference type="GO" id="GO:0016491">
    <property type="term" value="F:oxidoreductase activity"/>
    <property type="evidence" value="ECO:0007669"/>
    <property type="project" value="UniProtKB-KW"/>
</dbReference>
<dbReference type="InterPro" id="IPR037397">
    <property type="entry name" value="RTN4IP1"/>
</dbReference>
<sequence>MLSNCALRPLRRCLPDTNHPTCFNYLPTRLLAFSRSLCIAHSMEAWTIDGYGSNDVLELSNVPLPKLQKSTDVLIRVRAASVNPIDYRMRSGYGQTLLNLWRKAEKVDEFPLILGRDFSGEVLKTGRLARRFEKGDEVWGTPSVISGGTHAEVVVASQDEISIKPSIWTHQEAASLPYVACTVWTALISRAGLKPNECHKKRQLLKAWGAYVVSTCSSDAVELVAGLGADHVVDYTASNLEDELKTVGSFDVVLDPFGGDLGRQYARLLSKWKGSIFVTLAPPVLNNTDKLGAGLGLLSAGQNLASTAIPEALCSGNLVSWGFFSPNGSALDHICSLCLSGMIKPIVQEVFPFSKTKDAYAKLEGGHARGKIVVSMDPVDATGEEPSV</sequence>
<accession>A0A3M6UP31</accession>
<evidence type="ECO:0000313" key="7">
    <source>
        <dbReference type="EMBL" id="RMX55392.1"/>
    </source>
</evidence>
<dbReference type="SMART" id="SM00829">
    <property type="entry name" value="PKS_ER"/>
    <property type="match status" value="1"/>
</dbReference>
<dbReference type="InterPro" id="IPR036291">
    <property type="entry name" value="NAD(P)-bd_dom_sf"/>
</dbReference>
<keyword evidence="3" id="KW-0809">Transit peptide</keyword>
<dbReference type="SUPFAM" id="SSF50129">
    <property type="entry name" value="GroES-like"/>
    <property type="match status" value="1"/>
</dbReference>
<comment type="caution">
    <text evidence="7">The sequence shown here is derived from an EMBL/GenBank/DDBJ whole genome shotgun (WGS) entry which is preliminary data.</text>
</comment>
<dbReference type="Gene3D" id="3.90.180.10">
    <property type="entry name" value="Medium-chain alcohol dehydrogenases, catalytic domain"/>
    <property type="match status" value="2"/>
</dbReference>
<keyword evidence="8" id="KW-1185">Reference proteome</keyword>
<dbReference type="InterPro" id="IPR050700">
    <property type="entry name" value="YIM1/Zinc_Alcohol_DH_Fams"/>
</dbReference>
<dbReference type="Pfam" id="PF08240">
    <property type="entry name" value="ADH_N"/>
    <property type="match status" value="1"/>
</dbReference>
<dbReference type="FunFam" id="3.40.50.720:FF:000147">
    <property type="entry name" value="Reticulon-4-interacting protein 1 homolog, mitochondrial"/>
    <property type="match status" value="1"/>
</dbReference>
<evidence type="ECO:0000256" key="4">
    <source>
        <dbReference type="ARBA" id="ARBA00023002"/>
    </source>
</evidence>
<dbReference type="InterPro" id="IPR011032">
    <property type="entry name" value="GroES-like_sf"/>
</dbReference>
<feature type="domain" description="Enoyl reductase (ER)" evidence="6">
    <location>
        <begin position="52"/>
        <end position="374"/>
    </location>
</feature>
<dbReference type="Pfam" id="PF13602">
    <property type="entry name" value="ADH_zinc_N_2"/>
    <property type="match status" value="1"/>
</dbReference>
<evidence type="ECO:0000256" key="1">
    <source>
        <dbReference type="ARBA" id="ARBA00004173"/>
    </source>
</evidence>
<proteinExistence type="inferred from homology"/>
<evidence type="ECO:0000256" key="3">
    <source>
        <dbReference type="ARBA" id="ARBA00022946"/>
    </source>
</evidence>
<organism evidence="7 8">
    <name type="scientific">Pocillopora damicornis</name>
    <name type="common">Cauliflower coral</name>
    <name type="synonym">Millepora damicornis</name>
    <dbReference type="NCBI Taxonomy" id="46731"/>
    <lineage>
        <taxon>Eukaryota</taxon>
        <taxon>Metazoa</taxon>
        <taxon>Cnidaria</taxon>
        <taxon>Anthozoa</taxon>
        <taxon>Hexacorallia</taxon>
        <taxon>Scleractinia</taxon>
        <taxon>Astrocoeniina</taxon>
        <taxon>Pocilloporidae</taxon>
        <taxon>Pocillopora</taxon>
    </lineage>
</organism>
<gene>
    <name evidence="7" type="ORF">pdam_00010139</name>
</gene>
<dbReference type="OrthoDB" id="48317at2759"/>
<comment type="subcellular location">
    <subcellularLocation>
        <location evidence="1">Mitochondrion</location>
    </subcellularLocation>
</comment>
<dbReference type="PANTHER" id="PTHR11695">
    <property type="entry name" value="ALCOHOL DEHYDROGENASE RELATED"/>
    <property type="match status" value="1"/>
</dbReference>
<dbReference type="CDD" id="cd08248">
    <property type="entry name" value="RTN4I1"/>
    <property type="match status" value="1"/>
</dbReference>
<dbReference type="PANTHER" id="PTHR11695:SF294">
    <property type="entry name" value="RETICULON-4-INTERACTING PROTEIN 1, MITOCHONDRIAL"/>
    <property type="match status" value="1"/>
</dbReference>
<keyword evidence="5" id="KW-0496">Mitochondrion</keyword>
<dbReference type="InterPro" id="IPR013154">
    <property type="entry name" value="ADH-like_N"/>
</dbReference>